<feature type="region of interest" description="Disordered" evidence="5">
    <location>
        <begin position="33"/>
        <end position="52"/>
    </location>
</feature>
<dbReference type="Pfam" id="PF01547">
    <property type="entry name" value="SBP_bac_1"/>
    <property type="match status" value="1"/>
</dbReference>
<evidence type="ECO:0000313" key="6">
    <source>
        <dbReference type="EMBL" id="MFC7405134.1"/>
    </source>
</evidence>
<name>A0ABW2Q7V6_9MICO</name>
<dbReference type="PANTHER" id="PTHR43649:SF31">
    <property type="entry name" value="SN-GLYCEROL-3-PHOSPHATE-BINDING PERIPLASMIC PROTEIN UGPB"/>
    <property type="match status" value="1"/>
</dbReference>
<dbReference type="EMBL" id="JBHTCQ010000001">
    <property type="protein sequence ID" value="MFC7405134.1"/>
    <property type="molecule type" value="Genomic_DNA"/>
</dbReference>
<keyword evidence="3" id="KW-0813">Transport</keyword>
<comment type="similarity">
    <text evidence="2">Belongs to the bacterial solute-binding protein 1 family.</text>
</comment>
<evidence type="ECO:0000256" key="5">
    <source>
        <dbReference type="SAM" id="MobiDB-lite"/>
    </source>
</evidence>
<evidence type="ECO:0000256" key="3">
    <source>
        <dbReference type="ARBA" id="ARBA00022448"/>
    </source>
</evidence>
<protein>
    <submittedName>
        <fullName evidence="6">N-acetylglucosamine/diacetylchitobiose ABC transporter substrate-binding protein</fullName>
    </submittedName>
</protein>
<dbReference type="Proteomes" id="UP001596455">
    <property type="component" value="Unassembled WGS sequence"/>
</dbReference>
<dbReference type="PROSITE" id="PS51318">
    <property type="entry name" value="TAT"/>
    <property type="match status" value="1"/>
</dbReference>
<dbReference type="Gene3D" id="3.40.190.10">
    <property type="entry name" value="Periplasmic binding protein-like II"/>
    <property type="match status" value="1"/>
</dbReference>
<comment type="caution">
    <text evidence="6">The sequence shown here is derived from an EMBL/GenBank/DDBJ whole genome shotgun (WGS) entry which is preliminary data.</text>
</comment>
<evidence type="ECO:0000256" key="1">
    <source>
        <dbReference type="ARBA" id="ARBA00004196"/>
    </source>
</evidence>
<keyword evidence="4" id="KW-0732">Signal</keyword>
<sequence length="470" mass="50450">MTESTHSRRVFLRSALVTAGSLPLGLTLASCATGGGGGGEEQTTAPAGEVSEDNPFGLEAGSSIEAVIFDGGYQTDYVDFAAGVLEETHDGVTVEVAPTTNIAPELQPRFVGGTPPDLIDNSGAQQIGFNTILPQLEDLTDVIDAPNLEGTTIRDTLYEGALAPGTFGDKFAAINYVLSIYGLWFSQSLFDEHGWTPPTTWEEIRELGGAAQEAGKFLFLWGTEAATYYQTLAIESAIKEGGDEVRLTLENLEPNCWSHDAVQGVFEIMKEIIDLGYFKPGGSGTQFTAAQTQWSLDQEALLYPTGSWIANEQKDSMAENFQLTGIPSPSLTGSPAMAPHAIHLTAGEPFIVPSDAANVAGGKELLRVMLSADAVANFAREKQALTVVEGALPEDPSTAVQSQVEMIDRAGPEDRFTFNFVSTYGMNQEQLPIWNSFLDGNKPVDQLTAELQAITDRIREDDAIEKIEVV</sequence>
<comment type="subcellular location">
    <subcellularLocation>
        <location evidence="1">Cell envelope</location>
    </subcellularLocation>
</comment>
<evidence type="ECO:0000256" key="2">
    <source>
        <dbReference type="ARBA" id="ARBA00008520"/>
    </source>
</evidence>
<dbReference type="InterPro" id="IPR006311">
    <property type="entry name" value="TAT_signal"/>
</dbReference>
<dbReference type="InterPro" id="IPR006059">
    <property type="entry name" value="SBP"/>
</dbReference>
<reference evidence="7" key="1">
    <citation type="journal article" date="2019" name="Int. J. Syst. Evol. Microbiol.">
        <title>The Global Catalogue of Microorganisms (GCM) 10K type strain sequencing project: providing services to taxonomists for standard genome sequencing and annotation.</title>
        <authorList>
            <consortium name="The Broad Institute Genomics Platform"/>
            <consortium name="The Broad Institute Genome Sequencing Center for Infectious Disease"/>
            <person name="Wu L."/>
            <person name="Ma J."/>
        </authorList>
    </citation>
    <scope>NUCLEOTIDE SEQUENCE [LARGE SCALE GENOMIC DNA]</scope>
    <source>
        <strain evidence="7">JCM 1490</strain>
    </source>
</reference>
<dbReference type="InterPro" id="IPR050490">
    <property type="entry name" value="Bact_solute-bd_prot1"/>
</dbReference>
<dbReference type="RefSeq" id="WP_382393188.1">
    <property type="nucleotide sequence ID" value="NZ_JBHTCQ010000001.1"/>
</dbReference>
<evidence type="ECO:0000256" key="4">
    <source>
        <dbReference type="ARBA" id="ARBA00022729"/>
    </source>
</evidence>
<gene>
    <name evidence="6" type="primary">ngcE</name>
    <name evidence="6" type="ORF">ACFQQL_08430</name>
</gene>
<proteinExistence type="inferred from homology"/>
<organism evidence="6 7">
    <name type="scientific">Georgenia alba</name>
    <dbReference type="NCBI Taxonomy" id="2233858"/>
    <lineage>
        <taxon>Bacteria</taxon>
        <taxon>Bacillati</taxon>
        <taxon>Actinomycetota</taxon>
        <taxon>Actinomycetes</taxon>
        <taxon>Micrococcales</taxon>
        <taxon>Bogoriellaceae</taxon>
        <taxon>Georgenia</taxon>
    </lineage>
</organism>
<keyword evidence="7" id="KW-1185">Reference proteome</keyword>
<evidence type="ECO:0000313" key="7">
    <source>
        <dbReference type="Proteomes" id="UP001596455"/>
    </source>
</evidence>
<dbReference type="InterPro" id="IPR022386">
    <property type="entry name" value="Chitin_NgcE"/>
</dbReference>
<accession>A0ABW2Q7V6</accession>
<dbReference type="NCBIfam" id="TIGR03851">
    <property type="entry name" value="chitin_NgcE"/>
    <property type="match status" value="1"/>
</dbReference>
<dbReference type="SUPFAM" id="SSF53850">
    <property type="entry name" value="Periplasmic binding protein-like II"/>
    <property type="match status" value="1"/>
</dbReference>
<dbReference type="PANTHER" id="PTHR43649">
    <property type="entry name" value="ARABINOSE-BINDING PROTEIN-RELATED"/>
    <property type="match status" value="1"/>
</dbReference>